<organism evidence="1 2">
    <name type="scientific">Heliobacterium mobile</name>
    <name type="common">Heliobacillus mobilis</name>
    <dbReference type="NCBI Taxonomy" id="28064"/>
    <lineage>
        <taxon>Bacteria</taxon>
        <taxon>Bacillati</taxon>
        <taxon>Bacillota</taxon>
        <taxon>Clostridia</taxon>
        <taxon>Eubacteriales</taxon>
        <taxon>Heliobacteriaceae</taxon>
        <taxon>Heliobacterium</taxon>
    </lineage>
</organism>
<evidence type="ECO:0000313" key="2">
    <source>
        <dbReference type="Proteomes" id="UP000430670"/>
    </source>
</evidence>
<dbReference type="Proteomes" id="UP000430670">
    <property type="component" value="Unassembled WGS sequence"/>
</dbReference>
<proteinExistence type="predicted"/>
<keyword evidence="2" id="KW-1185">Reference proteome</keyword>
<dbReference type="GO" id="GO:0005829">
    <property type="term" value="C:cytosol"/>
    <property type="evidence" value="ECO:0007669"/>
    <property type="project" value="TreeGrafter"/>
</dbReference>
<accession>A0A6I3SK48</accession>
<reference evidence="1 2" key="1">
    <citation type="submission" date="2019-11" db="EMBL/GenBank/DDBJ databases">
        <title>Whole-genome sequence of a the green, strictly anaerobic photosynthetic bacterium Heliobacillus mobilis DSM 6151.</title>
        <authorList>
            <person name="Kyndt J.A."/>
            <person name="Meyer T.E."/>
        </authorList>
    </citation>
    <scope>NUCLEOTIDE SEQUENCE [LARGE SCALE GENOMIC DNA]</scope>
    <source>
        <strain evidence="1 2">DSM 6151</strain>
    </source>
</reference>
<dbReference type="PANTHER" id="PTHR43235:SF1">
    <property type="entry name" value="GLUTAMINE AMIDOTRANSFERASE PB2B2.05-RELATED"/>
    <property type="match status" value="1"/>
</dbReference>
<name>A0A6I3SK48_HELMO</name>
<dbReference type="Pfam" id="PF07722">
    <property type="entry name" value="Peptidase_C26"/>
    <property type="match status" value="1"/>
</dbReference>
<gene>
    <name evidence="1" type="ORF">GJ688_08065</name>
</gene>
<dbReference type="Gene3D" id="3.40.50.880">
    <property type="match status" value="1"/>
</dbReference>
<dbReference type="EMBL" id="WNKU01000007">
    <property type="protein sequence ID" value="MTV48937.1"/>
    <property type="molecule type" value="Genomic_DNA"/>
</dbReference>
<dbReference type="InterPro" id="IPR029062">
    <property type="entry name" value="Class_I_gatase-like"/>
</dbReference>
<protein>
    <submittedName>
        <fullName evidence="1">Gamma-glutamyl-gamma-aminobutyrate hydrolase family protein</fullName>
    </submittedName>
</protein>
<dbReference type="RefSeq" id="WP_155476036.1">
    <property type="nucleotide sequence ID" value="NZ_WNKU01000007.1"/>
</dbReference>
<dbReference type="AlphaFoldDB" id="A0A6I3SK48"/>
<sequence length="251" mass="27574">MSKLPVLITPSFERGRISLRHEYCRALTDAGLAVWPVPLEAVHDVASYCDRIGGLVLSGGGDVDPARYRQQPHAAVGEIDPERDELEFSLIAYALQKAIPILAICRGMQVLNVAMGGTLIQDIPKQRPLALRHGQKAPRWYTSHAVEVADGSRMREVFSSGFGRVNSFHHQAVDRVGSNLRSTAVAPDGIVEAIEGTGNTFIVGVQWHPEDLYLYEPEARGLFQLFAEACKGEQWVKGETVEVGDREPDSC</sequence>
<dbReference type="InterPro" id="IPR011697">
    <property type="entry name" value="Peptidase_C26"/>
</dbReference>
<dbReference type="PROSITE" id="PS51273">
    <property type="entry name" value="GATASE_TYPE_1"/>
    <property type="match status" value="1"/>
</dbReference>
<evidence type="ECO:0000313" key="1">
    <source>
        <dbReference type="EMBL" id="MTV48937.1"/>
    </source>
</evidence>
<keyword evidence="1" id="KW-0378">Hydrolase</keyword>
<dbReference type="CDD" id="cd01745">
    <property type="entry name" value="GATase1_2"/>
    <property type="match status" value="1"/>
</dbReference>
<dbReference type="GO" id="GO:0006598">
    <property type="term" value="P:polyamine catabolic process"/>
    <property type="evidence" value="ECO:0007669"/>
    <property type="project" value="TreeGrafter"/>
</dbReference>
<dbReference type="SUPFAM" id="SSF52317">
    <property type="entry name" value="Class I glutamine amidotransferase-like"/>
    <property type="match status" value="1"/>
</dbReference>
<comment type="caution">
    <text evidence="1">The sequence shown here is derived from an EMBL/GenBank/DDBJ whole genome shotgun (WGS) entry which is preliminary data.</text>
</comment>
<dbReference type="GO" id="GO:0033969">
    <property type="term" value="F:gamma-glutamyl-gamma-aminobutyrate hydrolase activity"/>
    <property type="evidence" value="ECO:0007669"/>
    <property type="project" value="TreeGrafter"/>
</dbReference>
<dbReference type="InterPro" id="IPR044668">
    <property type="entry name" value="PuuD-like"/>
</dbReference>
<dbReference type="OrthoDB" id="9813383at2"/>
<dbReference type="PANTHER" id="PTHR43235">
    <property type="entry name" value="GLUTAMINE AMIDOTRANSFERASE PB2B2.05-RELATED"/>
    <property type="match status" value="1"/>
</dbReference>